<sequence length="144" mass="17348">MNGEVIKFWIEEYLQAKTIQTHNNFFVRFENTVSGIKIYDCMIKMVKKMKEDNELDYRMFHALYEHKSIMVKRVEELMNQGLISSDEVLVSEAEEMEKISDICRMMVLKYNILPRDDMLEELERNLLELKDKEIIFLTKLRDKL</sequence>
<name>B7ANH7_9FIRM</name>
<comment type="caution">
    <text evidence="1">The sequence shown here is derived from an EMBL/GenBank/DDBJ whole genome shotgun (WGS) entry which is preliminary data.</text>
</comment>
<evidence type="ECO:0000313" key="2">
    <source>
        <dbReference type="Proteomes" id="UP000003136"/>
    </source>
</evidence>
<keyword evidence="2" id="KW-1185">Reference proteome</keyword>
<dbReference type="STRING" id="483218.BACPEC_00231"/>
<dbReference type="EMBL" id="ABVQ01000032">
    <property type="protein sequence ID" value="EEC58712.1"/>
    <property type="molecule type" value="Genomic_DNA"/>
</dbReference>
<evidence type="ECO:0000313" key="1">
    <source>
        <dbReference type="EMBL" id="EEC58712.1"/>
    </source>
</evidence>
<reference evidence="1 2" key="1">
    <citation type="submission" date="2008-11" db="EMBL/GenBank/DDBJ databases">
        <title>Draft genome sequence of Bacteroides pectinophilus (ATCC 43243).</title>
        <authorList>
            <person name="Sudarsanam P."/>
            <person name="Ley R."/>
            <person name="Guruge J."/>
            <person name="Turnbaugh P.J."/>
            <person name="Mahowald M."/>
            <person name="Liep D."/>
            <person name="Gordon J."/>
        </authorList>
    </citation>
    <scope>NUCLEOTIDE SEQUENCE [LARGE SCALE GENOMIC DNA]</scope>
    <source>
        <strain evidence="1 2">ATCC 43243</strain>
    </source>
</reference>
<gene>
    <name evidence="1" type="ORF">BACPEC_00231</name>
</gene>
<protein>
    <submittedName>
        <fullName evidence="1">Uncharacterized protein</fullName>
    </submittedName>
</protein>
<dbReference type="Proteomes" id="UP000003136">
    <property type="component" value="Unassembled WGS sequence"/>
</dbReference>
<proteinExistence type="predicted"/>
<dbReference type="AlphaFoldDB" id="B7ANH7"/>
<organism evidence="1 2">
    <name type="scientific">[Bacteroides] pectinophilus ATCC 43243</name>
    <dbReference type="NCBI Taxonomy" id="483218"/>
    <lineage>
        <taxon>Bacteria</taxon>
        <taxon>Bacillati</taxon>
        <taxon>Bacillota</taxon>
        <taxon>Clostridia</taxon>
        <taxon>Eubacteriales</taxon>
    </lineage>
</organism>
<dbReference type="HOGENOM" id="CLU_1792620_0_0_9"/>
<accession>B7ANH7</accession>
<reference evidence="1 2" key="2">
    <citation type="submission" date="2008-11" db="EMBL/GenBank/DDBJ databases">
        <authorList>
            <person name="Fulton L."/>
            <person name="Clifton S."/>
            <person name="Fulton B."/>
            <person name="Xu J."/>
            <person name="Minx P."/>
            <person name="Pepin K.H."/>
            <person name="Johnson M."/>
            <person name="Bhonagiri V."/>
            <person name="Nash W.E."/>
            <person name="Mardis E.R."/>
            <person name="Wilson R.K."/>
        </authorList>
    </citation>
    <scope>NUCLEOTIDE SEQUENCE [LARGE SCALE GENOMIC DNA]</scope>
    <source>
        <strain evidence="1 2">ATCC 43243</strain>
    </source>
</reference>